<name>A0A7X0RU18_9BACL</name>
<keyword evidence="2" id="KW-1185">Reference proteome</keyword>
<proteinExistence type="predicted"/>
<dbReference type="Proteomes" id="UP000547209">
    <property type="component" value="Unassembled WGS sequence"/>
</dbReference>
<comment type="caution">
    <text evidence="1">The sequence shown here is derived from an EMBL/GenBank/DDBJ whole genome shotgun (WGS) entry which is preliminary data.</text>
</comment>
<gene>
    <name evidence="1" type="ORF">H7C19_22920</name>
</gene>
<evidence type="ECO:0000313" key="2">
    <source>
        <dbReference type="Proteomes" id="UP000547209"/>
    </source>
</evidence>
<dbReference type="EMBL" id="JACJVP010000040">
    <property type="protein sequence ID" value="MBB6673536.1"/>
    <property type="molecule type" value="Genomic_DNA"/>
</dbReference>
<sequence>MKMRWTWAGIALLIWMGVLPGAAGASSYELSATAKTSFAKMKAAADAPLAAKLGAQYDELGALQKQAEQWDAQIKALHDRNDAAAADVRKLVSRIDADKIAKLDAQVKQAKERYKPLFANYAALNDKISAVRPLKNKELNALLKLQASTMKVSVQLARDEIRVKEAALKAAKASASAGAKKVRTALAETDPLKTRIQSEKSAASAAKKSFAAVWKTFNAAVKKQDAKGASDSLATLLTLARQTNDAKAKQHGLEQKIAETIAKSKSLLA</sequence>
<accession>A0A7X0RU18</accession>
<organism evidence="1 2">
    <name type="scientific">Cohnella nanjingensis</name>
    <dbReference type="NCBI Taxonomy" id="1387779"/>
    <lineage>
        <taxon>Bacteria</taxon>
        <taxon>Bacillati</taxon>
        <taxon>Bacillota</taxon>
        <taxon>Bacilli</taxon>
        <taxon>Bacillales</taxon>
        <taxon>Paenibacillaceae</taxon>
        <taxon>Cohnella</taxon>
    </lineage>
</organism>
<protein>
    <submittedName>
        <fullName evidence="1">Uncharacterized protein</fullName>
    </submittedName>
</protein>
<evidence type="ECO:0000313" key="1">
    <source>
        <dbReference type="EMBL" id="MBB6673536.1"/>
    </source>
</evidence>
<dbReference type="AlphaFoldDB" id="A0A7X0RU18"/>
<reference evidence="1 2" key="1">
    <citation type="submission" date="2020-08" db="EMBL/GenBank/DDBJ databases">
        <title>Cohnella phylogeny.</title>
        <authorList>
            <person name="Dunlap C."/>
        </authorList>
    </citation>
    <scope>NUCLEOTIDE SEQUENCE [LARGE SCALE GENOMIC DNA]</scope>
    <source>
        <strain evidence="1 2">DSM 28246</strain>
    </source>
</reference>